<dbReference type="EMBL" id="QGKY02000190">
    <property type="protein sequence ID" value="KAF2589946.1"/>
    <property type="molecule type" value="Genomic_DNA"/>
</dbReference>
<organism evidence="2">
    <name type="scientific">Brassica cretica</name>
    <name type="common">Mustard</name>
    <dbReference type="NCBI Taxonomy" id="69181"/>
    <lineage>
        <taxon>Eukaryota</taxon>
        <taxon>Viridiplantae</taxon>
        <taxon>Streptophyta</taxon>
        <taxon>Embryophyta</taxon>
        <taxon>Tracheophyta</taxon>
        <taxon>Spermatophyta</taxon>
        <taxon>Magnoliopsida</taxon>
        <taxon>eudicotyledons</taxon>
        <taxon>Gunneridae</taxon>
        <taxon>Pentapetalae</taxon>
        <taxon>rosids</taxon>
        <taxon>malvids</taxon>
        <taxon>Brassicales</taxon>
        <taxon>Brassicaceae</taxon>
        <taxon>Brassiceae</taxon>
        <taxon>Brassica</taxon>
    </lineage>
</organism>
<gene>
    <name evidence="2" type="ORF">F2Q70_00039559</name>
</gene>
<feature type="region of interest" description="Disordered" evidence="1">
    <location>
        <begin position="47"/>
        <end position="76"/>
    </location>
</feature>
<feature type="region of interest" description="Disordered" evidence="1">
    <location>
        <begin position="1"/>
        <end position="31"/>
    </location>
</feature>
<evidence type="ECO:0000256" key="1">
    <source>
        <dbReference type="SAM" id="MobiDB-lite"/>
    </source>
</evidence>
<comment type="caution">
    <text evidence="2">The sequence shown here is derived from an EMBL/GenBank/DDBJ whole genome shotgun (WGS) entry which is preliminary data.</text>
</comment>
<sequence length="76" mass="8845">MVTPQLRRINQRSDKGSKLFAPNQSPHQTKRAISRKLLTRWTYVRSSSGRSRRQITRLPDLPISESSLTLKEQSMH</sequence>
<accession>A0A8S9K980</accession>
<protein>
    <submittedName>
        <fullName evidence="2">Uncharacterized protein</fullName>
    </submittedName>
</protein>
<name>A0A8S9K980_BRACR</name>
<proteinExistence type="predicted"/>
<dbReference type="AlphaFoldDB" id="A0A8S9K980"/>
<evidence type="ECO:0000313" key="2">
    <source>
        <dbReference type="EMBL" id="KAF2589946.1"/>
    </source>
</evidence>
<feature type="compositionally biased region" description="Polar residues" evidence="1">
    <location>
        <begin position="64"/>
        <end position="76"/>
    </location>
</feature>
<reference evidence="2" key="1">
    <citation type="submission" date="2019-12" db="EMBL/GenBank/DDBJ databases">
        <title>Genome sequencing and annotation of Brassica cretica.</title>
        <authorList>
            <person name="Studholme D.J."/>
            <person name="Sarris P.F."/>
        </authorList>
    </citation>
    <scope>NUCLEOTIDE SEQUENCE</scope>
    <source>
        <strain evidence="2">PFS-102/07</strain>
        <tissue evidence="2">Leaf</tissue>
    </source>
</reference>